<protein>
    <recommendedName>
        <fullName evidence="2">UPF0235 protein A2140_06380</fullName>
    </recommendedName>
</protein>
<dbReference type="Pfam" id="PF02594">
    <property type="entry name" value="DUF167"/>
    <property type="match status" value="1"/>
</dbReference>
<dbReference type="InterPro" id="IPR003746">
    <property type="entry name" value="DUF167"/>
</dbReference>
<evidence type="ECO:0000313" key="3">
    <source>
        <dbReference type="EMBL" id="OGI37663.1"/>
    </source>
</evidence>
<gene>
    <name evidence="3" type="ORF">A2140_06380</name>
</gene>
<dbReference type="NCBIfam" id="TIGR00251">
    <property type="entry name" value="DUF167 family protein"/>
    <property type="match status" value="1"/>
</dbReference>
<dbReference type="PANTHER" id="PTHR13420:SF7">
    <property type="entry name" value="UPF0235 PROTEIN C15ORF40"/>
    <property type="match status" value="1"/>
</dbReference>
<dbReference type="GO" id="GO:0005737">
    <property type="term" value="C:cytoplasm"/>
    <property type="evidence" value="ECO:0007669"/>
    <property type="project" value="TreeGrafter"/>
</dbReference>
<dbReference type="EMBL" id="MFSQ01000142">
    <property type="protein sequence ID" value="OGI37663.1"/>
    <property type="molecule type" value="Genomic_DNA"/>
</dbReference>
<dbReference type="SUPFAM" id="SSF69786">
    <property type="entry name" value="YggU-like"/>
    <property type="match status" value="1"/>
</dbReference>
<evidence type="ECO:0000256" key="2">
    <source>
        <dbReference type="HAMAP-Rule" id="MF_00634"/>
    </source>
</evidence>
<reference evidence="3 4" key="1">
    <citation type="journal article" date="2016" name="Nat. Commun.">
        <title>Thousands of microbial genomes shed light on interconnected biogeochemical processes in an aquifer system.</title>
        <authorList>
            <person name="Anantharaman K."/>
            <person name="Brown C.T."/>
            <person name="Hug L.A."/>
            <person name="Sharon I."/>
            <person name="Castelle C.J."/>
            <person name="Probst A.J."/>
            <person name="Thomas B.C."/>
            <person name="Singh A."/>
            <person name="Wilkins M.J."/>
            <person name="Karaoz U."/>
            <person name="Brodie E.L."/>
            <person name="Williams K.H."/>
            <person name="Hubbard S.S."/>
            <person name="Banfield J.F."/>
        </authorList>
    </citation>
    <scope>NUCLEOTIDE SEQUENCE [LARGE SCALE GENOMIC DNA]</scope>
</reference>
<dbReference type="AlphaFoldDB" id="A0A1F6SXR9"/>
<dbReference type="HAMAP" id="MF_00634">
    <property type="entry name" value="UPF0235"/>
    <property type="match status" value="1"/>
</dbReference>
<name>A0A1F6SXR9_9PROT</name>
<dbReference type="InterPro" id="IPR036591">
    <property type="entry name" value="YggU-like_sf"/>
</dbReference>
<dbReference type="Gene3D" id="3.30.1200.10">
    <property type="entry name" value="YggU-like"/>
    <property type="match status" value="1"/>
</dbReference>
<comment type="similarity">
    <text evidence="1 2">Belongs to the UPF0235 family.</text>
</comment>
<dbReference type="STRING" id="1817756.A2140_06380"/>
<organism evidence="3 4">
    <name type="scientific">Candidatus Muproteobacteria bacterium RBG_16_62_13</name>
    <dbReference type="NCBI Taxonomy" id="1817756"/>
    <lineage>
        <taxon>Bacteria</taxon>
        <taxon>Pseudomonadati</taxon>
        <taxon>Pseudomonadota</taxon>
        <taxon>Candidatus Muproteobacteria</taxon>
    </lineage>
</organism>
<accession>A0A1F6SXR9</accession>
<dbReference type="Proteomes" id="UP000178379">
    <property type="component" value="Unassembled WGS sequence"/>
</dbReference>
<sequence>MTWYRWDGPDLVLELLVQPRASANEFAGEIDGRLKIRITAPPVEGEANQRLIAWLAGQFGVSRSAVVIGQGAAGRRKRVRISAPKVIPQGLTITR</sequence>
<evidence type="ECO:0000313" key="4">
    <source>
        <dbReference type="Proteomes" id="UP000178379"/>
    </source>
</evidence>
<evidence type="ECO:0000256" key="1">
    <source>
        <dbReference type="ARBA" id="ARBA00010364"/>
    </source>
</evidence>
<dbReference type="PANTHER" id="PTHR13420">
    <property type="entry name" value="UPF0235 PROTEIN C15ORF40"/>
    <property type="match status" value="1"/>
</dbReference>
<comment type="caution">
    <text evidence="3">The sequence shown here is derived from an EMBL/GenBank/DDBJ whole genome shotgun (WGS) entry which is preliminary data.</text>
</comment>
<dbReference type="SMART" id="SM01152">
    <property type="entry name" value="DUF167"/>
    <property type="match status" value="1"/>
</dbReference>
<proteinExistence type="inferred from homology"/>